<dbReference type="CDD" id="cd00082">
    <property type="entry name" value="HisKA"/>
    <property type="match status" value="1"/>
</dbReference>
<dbReference type="SUPFAM" id="SSF55785">
    <property type="entry name" value="PYP-like sensor domain (PAS domain)"/>
    <property type="match status" value="1"/>
</dbReference>
<evidence type="ECO:0000256" key="5">
    <source>
        <dbReference type="ARBA" id="ARBA00022777"/>
    </source>
</evidence>
<dbReference type="SMART" id="SM00387">
    <property type="entry name" value="HATPase_c"/>
    <property type="match status" value="1"/>
</dbReference>
<evidence type="ECO:0000256" key="6">
    <source>
        <dbReference type="SAM" id="Coils"/>
    </source>
</evidence>
<evidence type="ECO:0000256" key="1">
    <source>
        <dbReference type="ARBA" id="ARBA00000085"/>
    </source>
</evidence>
<sequence>MSIVSGLTTAENPLYLPKQTIAFFDSDKCLVGCNADFQMFLGLPLMLVQAGTPMVQILKHCLGEEGAATGPAVRDQGRSSGLERCQELFGKQQPVVILLQTKKLVQLTTADLSGGGLSLVATDATPYCAGGLETVAAKLKVVVESISQGISLFDHNLDLVLWNERFCEVMEFPPEQLRPGIPLSELFRFNAERGEYGAGDVELLVADRMELAARFKSHRFIRKLRDGRVIEISGHPVSDGFVTTYTDITEQHKSAAALAEANRQLEQRVSLRTRELEQELDNRIKTEQRLLQTMEQEQLANRAKTEFLANMSHELRTPLNCIIGFSELLKKQIFGPLGQERYVEYCTDINSAGVHLLEVLNDVLDVSKLEAGEIELREVSFDLGEITQASIQIVATRAENSNIAIDTRFPIDLPLLFADPRRVKQVLINLLSNAVKFTPEGGKIEVSASASRQSGLLLTVRDTGIGIAVKDLKRVMEPFVQAGDSLTRKQEGTGLGLHIVGNLMEMHGGTIELESEPGEGTTVTLFFPKERLRYDPLDKSQKAGHAEEQPQIDRLLH</sequence>
<comment type="catalytic activity">
    <reaction evidence="1">
        <text>ATP + protein L-histidine = ADP + protein N-phospho-L-histidine.</text>
        <dbReference type="EC" id="2.7.13.3"/>
    </reaction>
</comment>
<dbReference type="Gene3D" id="3.30.450.20">
    <property type="entry name" value="PAS domain"/>
    <property type="match status" value="1"/>
</dbReference>
<keyword evidence="3" id="KW-0597">Phosphoprotein</keyword>
<comment type="caution">
    <text evidence="9">The sequence shown here is derived from an EMBL/GenBank/DDBJ whole genome shotgun (WGS) entry which is preliminary data.</text>
</comment>
<reference evidence="9" key="1">
    <citation type="submission" date="2022-12" db="EMBL/GenBank/DDBJ databases">
        <title>Bacterial isolates from different developmental stages of Nematostella vectensis.</title>
        <authorList>
            <person name="Fraune S."/>
        </authorList>
    </citation>
    <scope>NUCLEOTIDE SEQUENCE</scope>
    <source>
        <strain evidence="9">G21630-S1</strain>
    </source>
</reference>
<gene>
    <name evidence="9" type="ORF">O4H49_11540</name>
</gene>
<dbReference type="InterPro" id="IPR036097">
    <property type="entry name" value="HisK_dim/P_sf"/>
</dbReference>
<feature type="coiled-coil region" evidence="6">
    <location>
        <begin position="262"/>
        <end position="297"/>
    </location>
</feature>
<dbReference type="PRINTS" id="PR00344">
    <property type="entry name" value="BCTRLSENSOR"/>
</dbReference>
<evidence type="ECO:0000256" key="2">
    <source>
        <dbReference type="ARBA" id="ARBA00012438"/>
    </source>
</evidence>
<keyword evidence="5" id="KW-0418">Kinase</keyword>
<evidence type="ECO:0000313" key="9">
    <source>
        <dbReference type="EMBL" id="MCZ4281414.1"/>
    </source>
</evidence>
<dbReference type="EC" id="2.7.13.3" evidence="2"/>
<name>A0ABT4LK05_9PROT</name>
<feature type="domain" description="Histidine kinase" evidence="8">
    <location>
        <begin position="310"/>
        <end position="531"/>
    </location>
</feature>
<keyword evidence="6" id="KW-0175">Coiled coil</keyword>
<dbReference type="PROSITE" id="PS50109">
    <property type="entry name" value="HIS_KIN"/>
    <property type="match status" value="1"/>
</dbReference>
<dbReference type="PANTHER" id="PTHR43047">
    <property type="entry name" value="TWO-COMPONENT HISTIDINE PROTEIN KINASE"/>
    <property type="match status" value="1"/>
</dbReference>
<dbReference type="InterPro" id="IPR000014">
    <property type="entry name" value="PAS"/>
</dbReference>
<dbReference type="Pfam" id="PF00512">
    <property type="entry name" value="HisKA"/>
    <property type="match status" value="1"/>
</dbReference>
<organism evidence="9 10">
    <name type="scientific">Kiloniella laminariae</name>
    <dbReference type="NCBI Taxonomy" id="454162"/>
    <lineage>
        <taxon>Bacteria</taxon>
        <taxon>Pseudomonadati</taxon>
        <taxon>Pseudomonadota</taxon>
        <taxon>Alphaproteobacteria</taxon>
        <taxon>Rhodospirillales</taxon>
        <taxon>Kiloniellaceae</taxon>
        <taxon>Kiloniella</taxon>
    </lineage>
</organism>
<dbReference type="CDD" id="cd16922">
    <property type="entry name" value="HATPase_EvgS-ArcB-TorS-like"/>
    <property type="match status" value="1"/>
</dbReference>
<dbReference type="InterPro" id="IPR004358">
    <property type="entry name" value="Sig_transdc_His_kin-like_C"/>
</dbReference>
<evidence type="ECO:0000313" key="10">
    <source>
        <dbReference type="Proteomes" id="UP001069802"/>
    </source>
</evidence>
<dbReference type="SMART" id="SM00388">
    <property type="entry name" value="HisKA"/>
    <property type="match status" value="1"/>
</dbReference>
<accession>A0ABT4LK05</accession>
<evidence type="ECO:0000256" key="4">
    <source>
        <dbReference type="ARBA" id="ARBA00022679"/>
    </source>
</evidence>
<dbReference type="CDD" id="cd00130">
    <property type="entry name" value="PAS"/>
    <property type="match status" value="1"/>
</dbReference>
<dbReference type="InterPro" id="IPR003594">
    <property type="entry name" value="HATPase_dom"/>
</dbReference>
<feature type="region of interest" description="Disordered" evidence="7">
    <location>
        <begin position="537"/>
        <end position="557"/>
    </location>
</feature>
<dbReference type="Gene3D" id="1.10.287.130">
    <property type="match status" value="1"/>
</dbReference>
<dbReference type="SUPFAM" id="SSF55874">
    <property type="entry name" value="ATPase domain of HSP90 chaperone/DNA topoisomerase II/histidine kinase"/>
    <property type="match status" value="1"/>
</dbReference>
<dbReference type="InterPro" id="IPR005467">
    <property type="entry name" value="His_kinase_dom"/>
</dbReference>
<keyword evidence="4" id="KW-0808">Transferase</keyword>
<keyword evidence="10" id="KW-1185">Reference proteome</keyword>
<evidence type="ECO:0000256" key="7">
    <source>
        <dbReference type="SAM" id="MobiDB-lite"/>
    </source>
</evidence>
<feature type="compositionally biased region" description="Basic and acidic residues" evidence="7">
    <location>
        <begin position="537"/>
        <end position="548"/>
    </location>
</feature>
<evidence type="ECO:0000256" key="3">
    <source>
        <dbReference type="ARBA" id="ARBA00022553"/>
    </source>
</evidence>
<dbReference type="RefSeq" id="WP_269423566.1">
    <property type="nucleotide sequence ID" value="NZ_JAPWGY010000003.1"/>
</dbReference>
<dbReference type="PANTHER" id="PTHR43047:SF63">
    <property type="entry name" value="HISTIDINE KINASE"/>
    <property type="match status" value="1"/>
</dbReference>
<evidence type="ECO:0000259" key="8">
    <source>
        <dbReference type="PROSITE" id="PS50109"/>
    </source>
</evidence>
<dbReference type="Pfam" id="PF12860">
    <property type="entry name" value="PAS_7"/>
    <property type="match status" value="2"/>
</dbReference>
<dbReference type="Pfam" id="PF02518">
    <property type="entry name" value="HATPase_c"/>
    <property type="match status" value="1"/>
</dbReference>
<dbReference type="SUPFAM" id="SSF47384">
    <property type="entry name" value="Homodimeric domain of signal transducing histidine kinase"/>
    <property type="match status" value="1"/>
</dbReference>
<dbReference type="Gene3D" id="3.30.565.10">
    <property type="entry name" value="Histidine kinase-like ATPase, C-terminal domain"/>
    <property type="match status" value="1"/>
</dbReference>
<dbReference type="Proteomes" id="UP001069802">
    <property type="component" value="Unassembled WGS sequence"/>
</dbReference>
<proteinExistence type="predicted"/>
<protein>
    <recommendedName>
        <fullName evidence="2">histidine kinase</fullName>
        <ecNumber evidence="2">2.7.13.3</ecNumber>
    </recommendedName>
</protein>
<dbReference type="EMBL" id="JAPWGY010000003">
    <property type="protein sequence ID" value="MCZ4281414.1"/>
    <property type="molecule type" value="Genomic_DNA"/>
</dbReference>
<dbReference type="InterPro" id="IPR036890">
    <property type="entry name" value="HATPase_C_sf"/>
</dbReference>
<dbReference type="InterPro" id="IPR003661">
    <property type="entry name" value="HisK_dim/P_dom"/>
</dbReference>
<dbReference type="InterPro" id="IPR035965">
    <property type="entry name" value="PAS-like_dom_sf"/>
</dbReference>